<organism evidence="2">
    <name type="scientific">hydrothermal vent metagenome</name>
    <dbReference type="NCBI Taxonomy" id="652676"/>
    <lineage>
        <taxon>unclassified sequences</taxon>
        <taxon>metagenomes</taxon>
        <taxon>ecological metagenomes</taxon>
    </lineage>
</organism>
<evidence type="ECO:0000259" key="1">
    <source>
        <dbReference type="Pfam" id="PF18505"/>
    </source>
</evidence>
<gene>
    <name evidence="2" type="ORF">MNBD_DELTA03-788</name>
</gene>
<dbReference type="EMBL" id="UOEX01000414">
    <property type="protein sequence ID" value="VAW42066.1"/>
    <property type="molecule type" value="Genomic_DNA"/>
</dbReference>
<reference evidence="2" key="1">
    <citation type="submission" date="2018-06" db="EMBL/GenBank/DDBJ databases">
        <authorList>
            <person name="Zhirakovskaya E."/>
        </authorList>
    </citation>
    <scope>NUCLEOTIDE SEQUENCE</scope>
</reference>
<protein>
    <recommendedName>
        <fullName evidence="1">DUF5619 domain-containing protein</fullName>
    </recommendedName>
</protein>
<dbReference type="Pfam" id="PF18505">
    <property type="entry name" value="DUF5619"/>
    <property type="match status" value="1"/>
</dbReference>
<proteinExistence type="predicted"/>
<dbReference type="AlphaFoldDB" id="A0A3B0WC05"/>
<accession>A0A3B0WC05</accession>
<sequence>MSSLLSGADTTDSYCYLGEMIMRTIKLKLEGEAVDYGQAAELAKSKAEREMPEAMLIAWNDRQRDIHSPSCLKCEIRNEAGWEVYGRNHGGCLRISVNDDDFVFIYGTL</sequence>
<dbReference type="Gene3D" id="3.30.1490.340">
    <property type="match status" value="1"/>
</dbReference>
<name>A0A3B0WC05_9ZZZZ</name>
<evidence type="ECO:0000313" key="2">
    <source>
        <dbReference type="EMBL" id="VAW42066.1"/>
    </source>
</evidence>
<dbReference type="InterPro" id="IPR041145">
    <property type="entry name" value="DUF5619"/>
</dbReference>
<feature type="domain" description="DUF5619" evidence="1">
    <location>
        <begin position="22"/>
        <end position="106"/>
    </location>
</feature>